<dbReference type="PROSITE" id="PS50850">
    <property type="entry name" value="MFS"/>
    <property type="match status" value="2"/>
</dbReference>
<dbReference type="PANTHER" id="PTHR23510:SF3">
    <property type="entry name" value="MAJOR FACILITATOR SUPERFAMILY DOMAIN-CONTAINING PROTEIN 8"/>
    <property type="match status" value="1"/>
</dbReference>
<feature type="transmembrane region" description="Helical" evidence="7">
    <location>
        <begin position="375"/>
        <end position="395"/>
    </location>
</feature>
<feature type="transmembrane region" description="Helical" evidence="7">
    <location>
        <begin position="781"/>
        <end position="800"/>
    </location>
</feature>
<dbReference type="SMR" id="A0A7I8X560"/>
<dbReference type="EMBL" id="CAJFCV020000006">
    <property type="protein sequence ID" value="CAG9129275.1"/>
    <property type="molecule type" value="Genomic_DNA"/>
</dbReference>
<feature type="transmembrane region" description="Helical" evidence="7">
    <location>
        <begin position="204"/>
        <end position="229"/>
    </location>
</feature>
<feature type="transmembrane region" description="Helical" evidence="7">
    <location>
        <begin position="110"/>
        <end position="132"/>
    </location>
</feature>
<feature type="region of interest" description="Disordered" evidence="6">
    <location>
        <begin position="1"/>
        <end position="28"/>
    </location>
</feature>
<feature type="transmembrane region" description="Helical" evidence="7">
    <location>
        <begin position="642"/>
        <end position="664"/>
    </location>
</feature>
<keyword evidence="10" id="KW-1185">Reference proteome</keyword>
<dbReference type="Gene3D" id="1.20.1250.20">
    <property type="entry name" value="MFS general substrate transporter like domains"/>
    <property type="match status" value="2"/>
</dbReference>
<feature type="transmembrane region" description="Helical" evidence="7">
    <location>
        <begin position="71"/>
        <end position="90"/>
    </location>
</feature>
<evidence type="ECO:0000256" key="5">
    <source>
        <dbReference type="ARBA" id="ARBA00023136"/>
    </source>
</evidence>
<evidence type="ECO:0000256" key="2">
    <source>
        <dbReference type="ARBA" id="ARBA00022448"/>
    </source>
</evidence>
<evidence type="ECO:0000256" key="1">
    <source>
        <dbReference type="ARBA" id="ARBA00004127"/>
    </source>
</evidence>
<feature type="transmembrane region" description="Helical" evidence="7">
    <location>
        <begin position="736"/>
        <end position="761"/>
    </location>
</feature>
<evidence type="ECO:0000313" key="10">
    <source>
        <dbReference type="Proteomes" id="UP000659654"/>
    </source>
</evidence>
<dbReference type="GO" id="GO:0012505">
    <property type="term" value="C:endomembrane system"/>
    <property type="evidence" value="ECO:0007669"/>
    <property type="project" value="UniProtKB-SubCell"/>
</dbReference>
<dbReference type="InterPro" id="IPR036259">
    <property type="entry name" value="MFS_trans_sf"/>
</dbReference>
<keyword evidence="4 7" id="KW-1133">Transmembrane helix</keyword>
<dbReference type="Proteomes" id="UP000582659">
    <property type="component" value="Unassembled WGS sequence"/>
</dbReference>
<feature type="transmembrane region" description="Helical" evidence="7">
    <location>
        <begin position="676"/>
        <end position="695"/>
    </location>
</feature>
<dbReference type="OrthoDB" id="370281at2759"/>
<sequence>MDHPVCVKPSKTDISAEEKEKVKVQNSNQLDLEEKKAPQFFEYDNDDLSDSETEKISVAPEESRIVEETPWRSIVITAMLGFCQAMQMTLYYSSTWPYLLVVDNKSTETFYGLVIAVYSIGQLVGAPLFGYWSTKARSVKGPLAACLILSMFGNFLYTVPELIPQNARFVVLAARFIMGLGSGNMSVLKSYVAMASTQQDRGRAFTFLTAGLSLGQTTGPVIQLLLSLIGRPGYEIFGTLRLDMYTAASYSAVFINFLGLFFLMYLFVEKYAGVDKSQLEKKSKRDKNVDQKKLPPFDMLAVFVCYCTVCAQRFTFVNLSALNSPMGMTIFGFTKIEVVRVLGITHTATTGVALTLYVCIMVFKLDRFMNLRRQIVCAFIGLLVFHMITFAWPFLPSGLNKYTQEEYDLAEANGTELTGCNTDRFDWCDRTPVINPYLYYIAWIIFVGFCQPNINVTLNTLFSKILGPRRIGTQQGILQMSGCTARLAGPILASQLYTAFGPQVPWLMTMTALGAVITTWFVFYGRMVPLNVMAPLNSVESRSRSNKEGLGGPPCFQNVNLPKKSCDENVDPISSDDDEISDSEGEKKSINSNGATVVDETPWRSIVITSMLGFCQAAQFTLYFSSTWPYLQVVDSESTETFYGAVIAAYSVGQFIASPLFGYWSSRSGSVRGPMTTCLALSIFGNFFYVTAELIPKNARFVVLAARFITGLGSGNVSVLKSYAAMASTQQDRGRAFAFLTAGLSLGQTTGPAIQLLLSLIGYPGYKLLFGMQLDMYTAAAYSAVGMNLLGLFLLIYFFVEKYAGIDKSVLENTSKGEKSGNNQLPPYDMIAVFVCYCTMFAHRFTFVNLEALNSPMGMTVFSFTRLEVVRILGLTHSATTFIALALYVCIVVFKLDRYMNLRRQIVCAFVGLVVFHLITFSWPFYPTGLDKYSQKEYNLAEANGTELTGCNTDRFNWCDKTPILNPYLYYITWVLFVGFCQPNVNLTLNTLFSKILGPRRIGTQQGILQMSGCASRLIGPILASQLYTMYGPQVPWIMDITVLAAVVAMWAVFYDRMVPLEIRKDDEKEENNLKTD</sequence>
<feature type="transmembrane region" description="Helical" evidence="7">
    <location>
        <begin position="483"/>
        <end position="500"/>
    </location>
</feature>
<feature type="transmembrane region" description="Helical" evidence="7">
    <location>
        <begin position="169"/>
        <end position="192"/>
    </location>
</feature>
<feature type="transmembrane region" description="Helical" evidence="7">
    <location>
        <begin position="437"/>
        <end position="462"/>
    </location>
</feature>
<feature type="transmembrane region" description="Helical" evidence="7">
    <location>
        <begin position="139"/>
        <end position="157"/>
    </location>
</feature>
<feature type="transmembrane region" description="Helical" evidence="7">
    <location>
        <begin position="506"/>
        <end position="524"/>
    </location>
</feature>
<feature type="transmembrane region" description="Helical" evidence="7">
    <location>
        <begin position="828"/>
        <end position="850"/>
    </location>
</feature>
<feature type="domain" description="Major facilitator superfamily (MFS) profile" evidence="8">
    <location>
        <begin position="605"/>
        <end position="1064"/>
    </location>
</feature>
<organism evidence="9 10">
    <name type="scientific">Bursaphelenchus xylophilus</name>
    <name type="common">Pinewood nematode worm</name>
    <name type="synonym">Aphelenchoides xylophilus</name>
    <dbReference type="NCBI Taxonomy" id="6326"/>
    <lineage>
        <taxon>Eukaryota</taxon>
        <taxon>Metazoa</taxon>
        <taxon>Ecdysozoa</taxon>
        <taxon>Nematoda</taxon>
        <taxon>Chromadorea</taxon>
        <taxon>Rhabditida</taxon>
        <taxon>Tylenchina</taxon>
        <taxon>Tylenchomorpha</taxon>
        <taxon>Aphelenchoidea</taxon>
        <taxon>Aphelenchoididae</taxon>
        <taxon>Bursaphelenchus</taxon>
    </lineage>
</organism>
<evidence type="ECO:0000259" key="8">
    <source>
        <dbReference type="PROSITE" id="PS50850"/>
    </source>
</evidence>
<dbReference type="PANTHER" id="PTHR23510">
    <property type="entry name" value="INNER MEMBRANE TRANSPORT PROTEIN YAJR"/>
    <property type="match status" value="1"/>
</dbReference>
<dbReference type="InterPro" id="IPR051068">
    <property type="entry name" value="MFS_Domain-Containing_Protein"/>
</dbReference>
<evidence type="ECO:0000256" key="6">
    <source>
        <dbReference type="SAM" id="MobiDB-lite"/>
    </source>
</evidence>
<feature type="domain" description="Major facilitator superfamily (MFS) profile" evidence="8">
    <location>
        <begin position="73"/>
        <end position="527"/>
    </location>
</feature>
<dbReference type="Proteomes" id="UP000659654">
    <property type="component" value="Unassembled WGS sequence"/>
</dbReference>
<keyword evidence="2" id="KW-0813">Transport</keyword>
<feature type="transmembrane region" description="Helical" evidence="7">
    <location>
        <begin position="300"/>
        <end position="321"/>
    </location>
</feature>
<feature type="transmembrane region" description="Helical" evidence="7">
    <location>
        <begin position="611"/>
        <end position="630"/>
    </location>
</feature>
<dbReference type="AlphaFoldDB" id="A0A7I8X560"/>
<dbReference type="InterPro" id="IPR011701">
    <property type="entry name" value="MFS"/>
</dbReference>
<feature type="compositionally biased region" description="Basic and acidic residues" evidence="6">
    <location>
        <begin position="1"/>
        <end position="23"/>
    </location>
</feature>
<protein>
    <submittedName>
        <fullName evidence="9">(pine wood nematode) hypothetical protein</fullName>
    </submittedName>
</protein>
<feature type="transmembrane region" description="Helical" evidence="7">
    <location>
        <begin position="906"/>
        <end position="926"/>
    </location>
</feature>
<feature type="transmembrane region" description="Helical" evidence="7">
    <location>
        <begin position="1014"/>
        <end position="1031"/>
    </location>
</feature>
<dbReference type="EMBL" id="CAJFDI010000006">
    <property type="protein sequence ID" value="CAD5233831.1"/>
    <property type="molecule type" value="Genomic_DNA"/>
</dbReference>
<dbReference type="PRINTS" id="PR01035">
    <property type="entry name" value="TCRTETA"/>
</dbReference>
<feature type="transmembrane region" description="Helical" evidence="7">
    <location>
        <begin position="341"/>
        <end position="363"/>
    </location>
</feature>
<feature type="transmembrane region" description="Helical" evidence="7">
    <location>
        <begin position="1037"/>
        <end position="1055"/>
    </location>
</feature>
<dbReference type="CDD" id="cd17326">
    <property type="entry name" value="MFS_MFSD8"/>
    <property type="match status" value="2"/>
</dbReference>
<dbReference type="GO" id="GO:0005765">
    <property type="term" value="C:lysosomal membrane"/>
    <property type="evidence" value="ECO:0007669"/>
    <property type="project" value="TreeGrafter"/>
</dbReference>
<evidence type="ECO:0000256" key="7">
    <source>
        <dbReference type="SAM" id="Phobius"/>
    </source>
</evidence>
<accession>A0A7I8X560</accession>
<feature type="transmembrane region" description="Helical" evidence="7">
    <location>
        <begin position="701"/>
        <end position="724"/>
    </location>
</feature>
<comment type="caution">
    <text evidence="9">The sequence shown here is derived from an EMBL/GenBank/DDBJ whole genome shotgun (WGS) entry which is preliminary data.</text>
</comment>
<feature type="transmembrane region" description="Helical" evidence="7">
    <location>
        <begin position="968"/>
        <end position="993"/>
    </location>
</feature>
<dbReference type="Pfam" id="PF07690">
    <property type="entry name" value="MFS_1"/>
    <property type="match status" value="2"/>
</dbReference>
<dbReference type="GO" id="GO:0022857">
    <property type="term" value="F:transmembrane transporter activity"/>
    <property type="evidence" value="ECO:0007669"/>
    <property type="project" value="InterPro"/>
</dbReference>
<reference evidence="9" key="1">
    <citation type="submission" date="2020-09" db="EMBL/GenBank/DDBJ databases">
        <authorList>
            <person name="Kikuchi T."/>
        </authorList>
    </citation>
    <scope>NUCLEOTIDE SEQUENCE</scope>
    <source>
        <strain evidence="9">Ka4C1</strain>
    </source>
</reference>
<feature type="region of interest" description="Disordered" evidence="6">
    <location>
        <begin position="562"/>
        <end position="593"/>
    </location>
</feature>
<dbReference type="InterPro" id="IPR020846">
    <property type="entry name" value="MFS_dom"/>
</dbReference>
<dbReference type="SUPFAM" id="SSF103473">
    <property type="entry name" value="MFS general substrate transporter"/>
    <property type="match status" value="2"/>
</dbReference>
<name>A0A7I8X560_BURXY</name>
<feature type="transmembrane region" description="Helical" evidence="7">
    <location>
        <begin position="249"/>
        <end position="268"/>
    </location>
</feature>
<keyword evidence="5 7" id="KW-0472">Membrane</keyword>
<keyword evidence="3 7" id="KW-0812">Transmembrane</keyword>
<feature type="compositionally biased region" description="Acidic residues" evidence="6">
    <location>
        <begin position="568"/>
        <end position="583"/>
    </location>
</feature>
<evidence type="ECO:0000313" key="9">
    <source>
        <dbReference type="EMBL" id="CAD5233831.1"/>
    </source>
</evidence>
<proteinExistence type="predicted"/>
<gene>
    <name evidence="9" type="ORF">BXYJ_LOCUS13922</name>
</gene>
<dbReference type="InterPro" id="IPR001958">
    <property type="entry name" value="Tet-R_TetA/multi-R_MdtG-like"/>
</dbReference>
<evidence type="ECO:0000256" key="4">
    <source>
        <dbReference type="ARBA" id="ARBA00022989"/>
    </source>
</evidence>
<evidence type="ECO:0000256" key="3">
    <source>
        <dbReference type="ARBA" id="ARBA00022692"/>
    </source>
</evidence>
<feature type="transmembrane region" description="Helical" evidence="7">
    <location>
        <begin position="870"/>
        <end position="894"/>
    </location>
</feature>
<comment type="subcellular location">
    <subcellularLocation>
        <location evidence="1">Endomembrane system</location>
        <topology evidence="1">Multi-pass membrane protein</topology>
    </subcellularLocation>
</comment>